<protein>
    <submittedName>
        <fullName evidence="2">Uncharacterized protein</fullName>
    </submittedName>
</protein>
<proteinExistence type="predicted"/>
<evidence type="ECO:0000313" key="2">
    <source>
        <dbReference type="EMBL" id="KIR21608.1"/>
    </source>
</evidence>
<keyword evidence="1" id="KW-0812">Transmembrane</keyword>
<dbReference type="EMBL" id="JXCQ01000023">
    <property type="protein sequence ID" value="KIR21608.1"/>
    <property type="molecule type" value="Genomic_DNA"/>
</dbReference>
<sequence length="199" mass="21933">MNYALLFGLEVQLGFLVMAFVLVMAVIGFILDKDTTPQVVVATGVALISIAACAVVSIDAFNGLAQSLHEKGKISGDLFDQVKHRSNLFLFVFPFVTAAIGTNLISDVLTKKLHYEKTLGPVDLLQGCWELLTILFGVVILPFVAIGLVPFLLVDTWKRHVTRYMEVVGAVNRHLQLKMLKADIISRNLFRGPPAKPER</sequence>
<feature type="transmembrane region" description="Helical" evidence="1">
    <location>
        <begin position="12"/>
        <end position="31"/>
    </location>
</feature>
<feature type="transmembrane region" description="Helical" evidence="1">
    <location>
        <begin position="43"/>
        <end position="65"/>
    </location>
</feature>
<comment type="caution">
    <text evidence="2">The sequence shown here is derived from an EMBL/GenBank/DDBJ whole genome shotgun (WGS) entry which is preliminary data.</text>
</comment>
<name>A0A0D0SI17_PSEFL</name>
<keyword evidence="1" id="KW-1133">Transmembrane helix</keyword>
<dbReference type="Proteomes" id="UP000032210">
    <property type="component" value="Unassembled WGS sequence"/>
</dbReference>
<gene>
    <name evidence="2" type="ORF">PFLU3_29580</name>
</gene>
<dbReference type="AlphaFoldDB" id="A0A0D0SI17"/>
<organism evidence="2 3">
    <name type="scientific">Pseudomonas fluorescens</name>
    <dbReference type="NCBI Taxonomy" id="294"/>
    <lineage>
        <taxon>Bacteria</taxon>
        <taxon>Pseudomonadati</taxon>
        <taxon>Pseudomonadota</taxon>
        <taxon>Gammaproteobacteria</taxon>
        <taxon>Pseudomonadales</taxon>
        <taxon>Pseudomonadaceae</taxon>
        <taxon>Pseudomonas</taxon>
    </lineage>
</organism>
<dbReference type="RefSeq" id="WP_043049354.1">
    <property type="nucleotide sequence ID" value="NZ_JXCQ01000023.1"/>
</dbReference>
<feature type="transmembrane region" description="Helical" evidence="1">
    <location>
        <begin position="86"/>
        <end position="105"/>
    </location>
</feature>
<keyword evidence="1" id="KW-0472">Membrane</keyword>
<dbReference type="PATRIC" id="fig|294.125.peg.3032"/>
<evidence type="ECO:0000256" key="1">
    <source>
        <dbReference type="SAM" id="Phobius"/>
    </source>
</evidence>
<evidence type="ECO:0000313" key="3">
    <source>
        <dbReference type="Proteomes" id="UP000032210"/>
    </source>
</evidence>
<reference evidence="2 3" key="1">
    <citation type="submission" date="2015-01" db="EMBL/GenBank/DDBJ databases">
        <title>Genome sequence of the beneficial rhizobacterium Pseudomonas fluorescens 2-79.</title>
        <authorList>
            <person name="Thuermer A."/>
            <person name="Daniel R."/>
        </authorList>
    </citation>
    <scope>NUCLEOTIDE SEQUENCE [LARGE SCALE GENOMIC DNA]</scope>
    <source>
        <strain evidence="2 3">2-79</strain>
    </source>
</reference>
<feature type="transmembrane region" description="Helical" evidence="1">
    <location>
        <begin position="131"/>
        <end position="154"/>
    </location>
</feature>
<accession>A0A0D0SI17</accession>